<accession>A0AAV7MJW6</accession>
<dbReference type="Proteomes" id="UP001066276">
    <property type="component" value="Chromosome 9"/>
</dbReference>
<protein>
    <submittedName>
        <fullName evidence="2">Uncharacterized protein</fullName>
    </submittedName>
</protein>
<comment type="caution">
    <text evidence="2">The sequence shown here is derived from an EMBL/GenBank/DDBJ whole genome shotgun (WGS) entry which is preliminary data.</text>
</comment>
<gene>
    <name evidence="2" type="ORF">NDU88_001214</name>
</gene>
<sequence>MMRNRPDVRAATVRRKAFASTSGSASGKEQPGVNQRKGTALFLYRCNLCALIAPRAFFAVNFKNHISITEVKEASYDGSRATKFEGPSGNPVSSFH</sequence>
<evidence type="ECO:0000313" key="3">
    <source>
        <dbReference type="Proteomes" id="UP001066276"/>
    </source>
</evidence>
<evidence type="ECO:0000313" key="2">
    <source>
        <dbReference type="EMBL" id="KAJ1103793.1"/>
    </source>
</evidence>
<reference evidence="2" key="1">
    <citation type="journal article" date="2022" name="bioRxiv">
        <title>Sequencing and chromosome-scale assembly of the giantPleurodeles waltlgenome.</title>
        <authorList>
            <person name="Brown T."/>
            <person name="Elewa A."/>
            <person name="Iarovenko S."/>
            <person name="Subramanian E."/>
            <person name="Araus A.J."/>
            <person name="Petzold A."/>
            <person name="Susuki M."/>
            <person name="Suzuki K.-i.T."/>
            <person name="Hayashi T."/>
            <person name="Toyoda A."/>
            <person name="Oliveira C."/>
            <person name="Osipova E."/>
            <person name="Leigh N.D."/>
            <person name="Simon A."/>
            <person name="Yun M.H."/>
        </authorList>
    </citation>
    <scope>NUCLEOTIDE SEQUENCE</scope>
    <source>
        <strain evidence="2">20211129_DDA</strain>
        <tissue evidence="2">Liver</tissue>
    </source>
</reference>
<feature type="region of interest" description="Disordered" evidence="1">
    <location>
        <begin position="1"/>
        <end position="33"/>
    </location>
</feature>
<name>A0AAV7MJW6_PLEWA</name>
<dbReference type="EMBL" id="JANPWB010000013">
    <property type="protein sequence ID" value="KAJ1103793.1"/>
    <property type="molecule type" value="Genomic_DNA"/>
</dbReference>
<evidence type="ECO:0000256" key="1">
    <source>
        <dbReference type="SAM" id="MobiDB-lite"/>
    </source>
</evidence>
<organism evidence="2 3">
    <name type="scientific">Pleurodeles waltl</name>
    <name type="common">Iberian ribbed newt</name>
    <dbReference type="NCBI Taxonomy" id="8319"/>
    <lineage>
        <taxon>Eukaryota</taxon>
        <taxon>Metazoa</taxon>
        <taxon>Chordata</taxon>
        <taxon>Craniata</taxon>
        <taxon>Vertebrata</taxon>
        <taxon>Euteleostomi</taxon>
        <taxon>Amphibia</taxon>
        <taxon>Batrachia</taxon>
        <taxon>Caudata</taxon>
        <taxon>Salamandroidea</taxon>
        <taxon>Salamandridae</taxon>
        <taxon>Pleurodelinae</taxon>
        <taxon>Pleurodeles</taxon>
    </lineage>
</organism>
<keyword evidence="3" id="KW-1185">Reference proteome</keyword>
<feature type="compositionally biased region" description="Polar residues" evidence="1">
    <location>
        <begin position="19"/>
        <end position="33"/>
    </location>
</feature>
<proteinExistence type="predicted"/>
<dbReference type="AlphaFoldDB" id="A0AAV7MJW6"/>